<dbReference type="SUPFAM" id="SSF50249">
    <property type="entry name" value="Nucleic acid-binding proteins"/>
    <property type="match status" value="1"/>
</dbReference>
<reference evidence="7 8" key="1">
    <citation type="journal article" date="2016" name="Nat. Commun.">
        <title>Thousands of microbial genomes shed light on interconnected biogeochemical processes in an aquifer system.</title>
        <authorList>
            <person name="Anantharaman K."/>
            <person name="Brown C.T."/>
            <person name="Hug L.A."/>
            <person name="Sharon I."/>
            <person name="Castelle C.J."/>
            <person name="Probst A.J."/>
            <person name="Thomas B.C."/>
            <person name="Singh A."/>
            <person name="Wilkins M.J."/>
            <person name="Karaoz U."/>
            <person name="Brodie E.L."/>
            <person name="Williams K.H."/>
            <person name="Hubbard S.S."/>
            <person name="Banfield J.F."/>
        </authorList>
    </citation>
    <scope>NUCLEOTIDE SEQUENCE [LARGE SCALE GENOMIC DNA]</scope>
</reference>
<dbReference type="PANTHER" id="PTHR10744">
    <property type="entry name" value="40S RIBOSOMAL PROTEIN S11 FAMILY MEMBER"/>
    <property type="match status" value="1"/>
</dbReference>
<dbReference type="HAMAP" id="MF_01345_B">
    <property type="entry name" value="Ribosomal_uS17_B"/>
    <property type="match status" value="1"/>
</dbReference>
<keyword evidence="5 6" id="KW-0687">Ribonucleoprotein</keyword>
<comment type="function">
    <text evidence="6">One of the primary rRNA binding proteins, it binds specifically to the 5'-end of 16S ribosomal RNA.</text>
</comment>
<dbReference type="EMBL" id="MHKD01000016">
    <property type="protein sequence ID" value="OGY84246.1"/>
    <property type="molecule type" value="Genomic_DNA"/>
</dbReference>
<gene>
    <name evidence="6" type="primary">rpsQ</name>
    <name evidence="7" type="ORF">A3F54_03495</name>
</gene>
<dbReference type="PANTHER" id="PTHR10744:SF1">
    <property type="entry name" value="SMALL RIBOSOMAL SUBUNIT PROTEIN US17M"/>
    <property type="match status" value="1"/>
</dbReference>
<keyword evidence="3 6" id="KW-0694">RNA-binding</keyword>
<evidence type="ECO:0000256" key="2">
    <source>
        <dbReference type="ARBA" id="ARBA00022730"/>
    </source>
</evidence>
<dbReference type="InterPro" id="IPR019984">
    <property type="entry name" value="Ribosomal_uS17_bact/chlr"/>
</dbReference>
<evidence type="ECO:0000313" key="8">
    <source>
        <dbReference type="Proteomes" id="UP000176952"/>
    </source>
</evidence>
<name>A0A1G2B6B6_9BACT</name>
<organism evidence="7 8">
    <name type="scientific">Candidatus Kerfeldbacteria bacterium RIFCSPHIGHO2_12_FULL_48_17</name>
    <dbReference type="NCBI Taxonomy" id="1798542"/>
    <lineage>
        <taxon>Bacteria</taxon>
        <taxon>Candidatus Kerfeldiibacteriota</taxon>
    </lineage>
</organism>
<dbReference type="Proteomes" id="UP000176952">
    <property type="component" value="Unassembled WGS sequence"/>
</dbReference>
<dbReference type="Pfam" id="PF00366">
    <property type="entry name" value="Ribosomal_S17"/>
    <property type="match status" value="1"/>
</dbReference>
<protein>
    <recommendedName>
        <fullName evidence="6">Small ribosomal subunit protein uS17</fullName>
    </recommendedName>
</protein>
<dbReference type="GO" id="GO:0003735">
    <property type="term" value="F:structural constituent of ribosome"/>
    <property type="evidence" value="ECO:0007669"/>
    <property type="project" value="UniProtKB-UniRule"/>
</dbReference>
<comment type="subunit">
    <text evidence="6">Part of the 30S ribosomal subunit.</text>
</comment>
<dbReference type="PRINTS" id="PR00973">
    <property type="entry name" value="RIBOSOMALS17"/>
</dbReference>
<dbReference type="NCBIfam" id="NF004123">
    <property type="entry name" value="PRK05610.1"/>
    <property type="match status" value="1"/>
</dbReference>
<evidence type="ECO:0000256" key="6">
    <source>
        <dbReference type="HAMAP-Rule" id="MF_01345"/>
    </source>
</evidence>
<dbReference type="GO" id="GO:0022627">
    <property type="term" value="C:cytosolic small ribosomal subunit"/>
    <property type="evidence" value="ECO:0007669"/>
    <property type="project" value="UniProtKB-UniRule"/>
</dbReference>
<dbReference type="InterPro" id="IPR012340">
    <property type="entry name" value="NA-bd_OB-fold"/>
</dbReference>
<comment type="caution">
    <text evidence="7">The sequence shown here is derived from an EMBL/GenBank/DDBJ whole genome shotgun (WGS) entry which is preliminary data.</text>
</comment>
<keyword evidence="2 6" id="KW-0699">rRNA-binding</keyword>
<proteinExistence type="inferred from homology"/>
<dbReference type="AlphaFoldDB" id="A0A1G2B6B6"/>
<comment type="similarity">
    <text evidence="1 6">Belongs to the universal ribosomal protein uS17 family.</text>
</comment>
<evidence type="ECO:0000256" key="4">
    <source>
        <dbReference type="ARBA" id="ARBA00022980"/>
    </source>
</evidence>
<sequence>MNKPEVKKNRRTLAGTVVSDKMDKTIVVRVDMKKNHPIYEKQYRASKKYKVHDPKNTYKVGDTVNFVETRHISKDKYFRVIDVTKSA</sequence>
<dbReference type="CDD" id="cd00364">
    <property type="entry name" value="Ribosomal_uS17"/>
    <property type="match status" value="1"/>
</dbReference>
<evidence type="ECO:0000256" key="5">
    <source>
        <dbReference type="ARBA" id="ARBA00023274"/>
    </source>
</evidence>
<dbReference type="GO" id="GO:0019843">
    <property type="term" value="F:rRNA binding"/>
    <property type="evidence" value="ECO:0007669"/>
    <property type="project" value="UniProtKB-UniRule"/>
</dbReference>
<dbReference type="STRING" id="1798542.A3F54_03495"/>
<dbReference type="NCBIfam" id="TIGR03635">
    <property type="entry name" value="uS17_bact"/>
    <property type="match status" value="1"/>
</dbReference>
<evidence type="ECO:0000256" key="1">
    <source>
        <dbReference type="ARBA" id="ARBA00010254"/>
    </source>
</evidence>
<evidence type="ECO:0000256" key="3">
    <source>
        <dbReference type="ARBA" id="ARBA00022884"/>
    </source>
</evidence>
<evidence type="ECO:0000313" key="7">
    <source>
        <dbReference type="EMBL" id="OGY84246.1"/>
    </source>
</evidence>
<dbReference type="Gene3D" id="2.40.50.140">
    <property type="entry name" value="Nucleic acid-binding proteins"/>
    <property type="match status" value="1"/>
</dbReference>
<keyword evidence="4 6" id="KW-0689">Ribosomal protein</keyword>
<dbReference type="InterPro" id="IPR000266">
    <property type="entry name" value="Ribosomal_uS17"/>
</dbReference>
<accession>A0A1G2B6B6</accession>
<dbReference type="GO" id="GO:0006412">
    <property type="term" value="P:translation"/>
    <property type="evidence" value="ECO:0007669"/>
    <property type="project" value="UniProtKB-UniRule"/>
</dbReference>